<reference evidence="2 3" key="1">
    <citation type="submission" date="2018-02" db="EMBL/GenBank/DDBJ databases">
        <title>The genomes of Aspergillus section Nigri reveals drivers in fungal speciation.</title>
        <authorList>
            <consortium name="DOE Joint Genome Institute"/>
            <person name="Vesth T.C."/>
            <person name="Nybo J."/>
            <person name="Theobald S."/>
            <person name="Brandl J."/>
            <person name="Frisvad J.C."/>
            <person name="Nielsen K.F."/>
            <person name="Lyhne E.K."/>
            <person name="Kogle M.E."/>
            <person name="Kuo A."/>
            <person name="Riley R."/>
            <person name="Clum A."/>
            <person name="Nolan M."/>
            <person name="Lipzen A."/>
            <person name="Salamov A."/>
            <person name="Henrissat B."/>
            <person name="Wiebenga A."/>
            <person name="De vries R.P."/>
            <person name="Grigoriev I.V."/>
            <person name="Mortensen U.H."/>
            <person name="Andersen M.R."/>
            <person name="Baker S.E."/>
        </authorList>
    </citation>
    <scope>NUCLEOTIDE SEQUENCE [LARGE SCALE GENOMIC DNA]</scope>
    <source>
        <strain evidence="2 3">CBS 313.89</strain>
    </source>
</reference>
<dbReference type="VEuPathDB" id="FungiDB:BO72DRAFT_444770"/>
<dbReference type="RefSeq" id="XP_040805259.1">
    <property type="nucleotide sequence ID" value="XM_040943893.1"/>
</dbReference>
<evidence type="ECO:0000259" key="1">
    <source>
        <dbReference type="Pfam" id="PF12937"/>
    </source>
</evidence>
<protein>
    <recommendedName>
        <fullName evidence="1">F-box domain-containing protein</fullName>
    </recommendedName>
</protein>
<dbReference type="Pfam" id="PF12937">
    <property type="entry name" value="F-box-like"/>
    <property type="match status" value="1"/>
</dbReference>
<dbReference type="OrthoDB" id="5279008at2759"/>
<dbReference type="InterPro" id="IPR032675">
    <property type="entry name" value="LRR_dom_sf"/>
</dbReference>
<gene>
    <name evidence="2" type="ORF">BO72DRAFT_444770</name>
</gene>
<dbReference type="InterPro" id="IPR001810">
    <property type="entry name" value="F-box_dom"/>
</dbReference>
<organism evidence="2 3">
    <name type="scientific">Aspergillus fijiensis CBS 313.89</name>
    <dbReference type="NCBI Taxonomy" id="1448319"/>
    <lineage>
        <taxon>Eukaryota</taxon>
        <taxon>Fungi</taxon>
        <taxon>Dikarya</taxon>
        <taxon>Ascomycota</taxon>
        <taxon>Pezizomycotina</taxon>
        <taxon>Eurotiomycetes</taxon>
        <taxon>Eurotiomycetidae</taxon>
        <taxon>Eurotiales</taxon>
        <taxon>Aspergillaceae</taxon>
        <taxon>Aspergillus</taxon>
    </lineage>
</organism>
<dbReference type="Gene3D" id="3.80.10.10">
    <property type="entry name" value="Ribonuclease Inhibitor"/>
    <property type="match status" value="1"/>
</dbReference>
<accession>A0A8G1RXX7</accession>
<evidence type="ECO:0000313" key="2">
    <source>
        <dbReference type="EMBL" id="RAK81249.1"/>
    </source>
</evidence>
<name>A0A8G1RXX7_9EURO</name>
<feature type="domain" description="F-box" evidence="1">
    <location>
        <begin position="5"/>
        <end position="34"/>
    </location>
</feature>
<evidence type="ECO:0000313" key="3">
    <source>
        <dbReference type="Proteomes" id="UP000249789"/>
    </source>
</evidence>
<dbReference type="CDD" id="cd09917">
    <property type="entry name" value="F-box_SF"/>
    <property type="match status" value="1"/>
</dbReference>
<dbReference type="SUPFAM" id="SSF52047">
    <property type="entry name" value="RNI-like"/>
    <property type="match status" value="1"/>
</dbReference>
<keyword evidence="3" id="KW-1185">Reference proteome</keyword>
<dbReference type="Proteomes" id="UP000249789">
    <property type="component" value="Unassembled WGS sequence"/>
</dbReference>
<sequence>MSFIVLPSELVTEICGYLKLADWCALRLTCRTFYLRSSEAFVNFNFQTICVLITSEGLSRLAAIAADENIRTRVKDLWIVPTLFEGSLEKKYLPVGNTPPPLRDHSFPLSLYARGSRAGAERFNRFTVYQAIVADHCHVLSTRTFGSVLRRSLACFKNLDGIGLRSCPTWVLLDAAQPADFPCLGVRQLRRQIPCHGIIAPSVYLWHEKTKMGDKNASVFSTVVNAIVTAQRELRRLKTCDRRHCGVAAQDLTTLTMTPEYKRFLPLLQNLETLHLCFCGTDQAPTDYCEEDCLRGTLEMVVAAAPSLRTLDLSFCYEQDKRLSSQIFSQLAPRVHFTQLRNLDLHSVDTTHSDLQAFLRPAATTLQRLTLSSVNLVEAISRLSTLNAEPHSAEKQQWILDCRAEIARRWRAVWASLHDDMPSLRYLCMDDLLFHGYKIHLSDPLSAISGVTFPTRRTLKPRVPPTNSLRAVAFEADHAQVPLGKWIRGLDAHPSEPASSKLFSCHKSGLLLGPHSSLPGSDSR</sequence>
<dbReference type="GeneID" id="63861226"/>
<dbReference type="EMBL" id="KZ824626">
    <property type="protein sequence ID" value="RAK81249.1"/>
    <property type="molecule type" value="Genomic_DNA"/>
</dbReference>
<dbReference type="InterPro" id="IPR036047">
    <property type="entry name" value="F-box-like_dom_sf"/>
</dbReference>
<dbReference type="SUPFAM" id="SSF81383">
    <property type="entry name" value="F-box domain"/>
    <property type="match status" value="1"/>
</dbReference>
<dbReference type="AlphaFoldDB" id="A0A8G1RXX7"/>
<proteinExistence type="predicted"/>